<dbReference type="Pfam" id="PF01593">
    <property type="entry name" value="Amino_oxidase"/>
    <property type="match status" value="1"/>
</dbReference>
<dbReference type="InterPro" id="IPR002937">
    <property type="entry name" value="Amino_oxidase"/>
</dbReference>
<feature type="domain" description="Amine oxidase" evidence="2">
    <location>
        <begin position="12"/>
        <end position="277"/>
    </location>
</feature>
<keyword evidence="4" id="KW-1185">Reference proteome</keyword>
<dbReference type="EC" id="1.3.8.2" evidence="3"/>
<dbReference type="Gene3D" id="3.50.50.60">
    <property type="entry name" value="FAD/NAD(P)-binding domain"/>
    <property type="match status" value="2"/>
</dbReference>
<dbReference type="OrthoDB" id="9814556at2"/>
<dbReference type="Proteomes" id="UP000180254">
    <property type="component" value="Unassembled WGS sequence"/>
</dbReference>
<organism evidence="3 4">
    <name type="scientific">Andreesenia angusta</name>
    <dbReference type="NCBI Taxonomy" id="39480"/>
    <lineage>
        <taxon>Bacteria</taxon>
        <taxon>Bacillati</taxon>
        <taxon>Bacillota</taxon>
        <taxon>Tissierellia</taxon>
        <taxon>Tissierellales</taxon>
        <taxon>Gottschalkiaceae</taxon>
        <taxon>Andreesenia</taxon>
    </lineage>
</organism>
<dbReference type="PANTHER" id="PTHR43734:SF1">
    <property type="entry name" value="PHYTOENE DESATURASE"/>
    <property type="match status" value="1"/>
</dbReference>
<dbReference type="STRING" id="39480.EUAN_06080"/>
<dbReference type="GO" id="GO:0102223">
    <property type="term" value="F:4,4'-diapophytoene desaturase (4,4'-diaponeurosporene-forming)"/>
    <property type="evidence" value="ECO:0007669"/>
    <property type="project" value="UniProtKB-EC"/>
</dbReference>
<evidence type="ECO:0000313" key="3">
    <source>
        <dbReference type="EMBL" id="OHW62824.1"/>
    </source>
</evidence>
<dbReference type="EMBL" id="MKIE01000002">
    <property type="protein sequence ID" value="OHW62824.1"/>
    <property type="molecule type" value="Genomic_DNA"/>
</dbReference>
<gene>
    <name evidence="3" type="primary">crtN_1</name>
    <name evidence="3" type="ORF">EUAN_06080</name>
</gene>
<dbReference type="PANTHER" id="PTHR43734">
    <property type="entry name" value="PHYTOENE DESATURASE"/>
    <property type="match status" value="1"/>
</dbReference>
<reference evidence="3 4" key="1">
    <citation type="submission" date="2016-09" db="EMBL/GenBank/DDBJ databases">
        <title>Genome sequence of Eubacterium angustum.</title>
        <authorList>
            <person name="Poehlein A."/>
            <person name="Daniel R."/>
        </authorList>
    </citation>
    <scope>NUCLEOTIDE SEQUENCE [LARGE SCALE GENOMIC DNA]</scope>
    <source>
        <strain evidence="3 4">DSM 1989</strain>
    </source>
</reference>
<evidence type="ECO:0000313" key="4">
    <source>
        <dbReference type="Proteomes" id="UP000180254"/>
    </source>
</evidence>
<dbReference type="RefSeq" id="WP_071061566.1">
    <property type="nucleotide sequence ID" value="NZ_MKIE01000002.1"/>
</dbReference>
<dbReference type="PRINTS" id="PR00419">
    <property type="entry name" value="ADXRDTASE"/>
</dbReference>
<keyword evidence="3" id="KW-0560">Oxidoreductase</keyword>
<dbReference type="InterPro" id="IPR036188">
    <property type="entry name" value="FAD/NAD-bd_sf"/>
</dbReference>
<evidence type="ECO:0000256" key="1">
    <source>
        <dbReference type="ARBA" id="ARBA00038322"/>
    </source>
</evidence>
<comment type="similarity">
    <text evidence="1">Belongs to the carotenoid/retinoid oxidoreductase family. CrtN subfamily.</text>
</comment>
<dbReference type="SUPFAM" id="SSF51905">
    <property type="entry name" value="FAD/NAD(P)-binding domain"/>
    <property type="match status" value="1"/>
</dbReference>
<proteinExistence type="inferred from homology"/>
<sequence>MKYDVIVVGAGIAGLSSAAYLSKAGLKVLLCEKEERVGGLLNSFEFKGFTFDGGIRAIENSGIVFPMLKQLGIDMEFLKNTVSIGIEDITVKLVSEESLSDYAEILIEMFPESRADIEKIMSEISKVMRYMDVLYGIDNPLFRDLKSDREYLFKTVLPWLVRYRLNIKKISKLSDPIEAYLRKFTDNMSLISIISQHFFKETPAFFALSYFSLYLDYSYPMGGTGVVSEKLGEFIKRAGGHISLGTEISRIDVDRKTVETKSGEVHSYSKLIWAADSKRFYSAVDIDSIRDIRVRSTVKSKKEAIADKGGGDSVLTVYITSDVEPEYFEKICGAHMFYTPSRKGLNSLEHYELSSMDKEAIYSWIEKYYSLTTYEISCPAVRDSELAPRGQTGLIVSTLMDYGLVKHIKDIGFYEDFKRYSEDYIAKVMADTLFPKMNSKIMDRFCSTPLTIERLTGNSDGAITGWAFTNPEMPAENSFREIAKSVNTDVPDVLQAGQWSFSPSGLPVSILTGKLAADKVLEELK</sequence>
<name>A0A1S1V8J9_9FIRM</name>
<accession>A0A1S1V8J9</accession>
<protein>
    <submittedName>
        <fullName evidence="3">Dehydrosqualene desaturase</fullName>
        <ecNumber evidence="3">1.3.8.2</ecNumber>
    </submittedName>
</protein>
<evidence type="ECO:0000259" key="2">
    <source>
        <dbReference type="Pfam" id="PF01593"/>
    </source>
</evidence>
<dbReference type="AlphaFoldDB" id="A0A1S1V8J9"/>
<comment type="caution">
    <text evidence="3">The sequence shown here is derived from an EMBL/GenBank/DDBJ whole genome shotgun (WGS) entry which is preliminary data.</text>
</comment>